<evidence type="ECO:0000313" key="2">
    <source>
        <dbReference type="Proteomes" id="UP001497453"/>
    </source>
</evidence>
<dbReference type="Proteomes" id="UP001497453">
    <property type="component" value="Chromosome 7"/>
</dbReference>
<evidence type="ECO:0000313" key="1">
    <source>
        <dbReference type="EMBL" id="CAL1712580.1"/>
    </source>
</evidence>
<dbReference type="PANTHER" id="PTHR31366">
    <property type="entry name" value="UPF0739 PROTEIN C1ORF74"/>
    <property type="match status" value="1"/>
</dbReference>
<sequence length="292" mass="32957">MSMTTMTDPVHLIHTTIETVNKLPAFRKISHLKLEQFALSIAFVALGIRSGYMFDAFSTGKHNTVDVLSDVIIALRIKMPEYRHVVVLVGLALDDYFIVNAPLLLDRLHNEFLEDQGAPEVWTEFVKLSDPPQLTPVPKSLTQGILDPLSLTLNLQNERKNNLSTVDLPAILNIPVLNNLEVTDLVPLAAVILEYPIAYIPEIPNQTSFLANTQLDVYEYCLTLHGIRESPREHVLLKFSCPSSLNEGQLEQRPNRIEDKLRMRFSQRINSCNLLAEGIVKKHQATFDRVAL</sequence>
<reference evidence="2" key="1">
    <citation type="submission" date="2024-04" db="EMBL/GenBank/DDBJ databases">
        <authorList>
            <person name="Shaw F."/>
            <person name="Minotto A."/>
        </authorList>
    </citation>
    <scope>NUCLEOTIDE SEQUENCE [LARGE SCALE GENOMIC DNA]</scope>
</reference>
<proteinExistence type="predicted"/>
<dbReference type="InterPro" id="IPR027850">
    <property type="entry name" value="DUF4504"/>
</dbReference>
<name>A0ABP1DXQ7_9APHY</name>
<protein>
    <submittedName>
        <fullName evidence="1">Uncharacterized protein</fullName>
    </submittedName>
</protein>
<keyword evidence="2" id="KW-1185">Reference proteome</keyword>
<dbReference type="EMBL" id="OZ037950">
    <property type="protein sequence ID" value="CAL1712580.1"/>
    <property type="molecule type" value="Genomic_DNA"/>
</dbReference>
<organism evidence="1 2">
    <name type="scientific">Somion occarium</name>
    <dbReference type="NCBI Taxonomy" id="3059160"/>
    <lineage>
        <taxon>Eukaryota</taxon>
        <taxon>Fungi</taxon>
        <taxon>Dikarya</taxon>
        <taxon>Basidiomycota</taxon>
        <taxon>Agaricomycotina</taxon>
        <taxon>Agaricomycetes</taxon>
        <taxon>Polyporales</taxon>
        <taxon>Cerrenaceae</taxon>
        <taxon>Somion</taxon>
    </lineage>
</organism>
<gene>
    <name evidence="1" type="ORF">GFSPODELE1_LOCUS8887</name>
</gene>
<dbReference type="PANTHER" id="PTHR31366:SF2">
    <property type="entry name" value="UPF0739 PROTEIN C1ORF74"/>
    <property type="match status" value="1"/>
</dbReference>
<accession>A0ABP1DXQ7</accession>